<sequence length="297" mass="31228">MTNEAVQLTGLTKRFGPVTAVDGLDLTIRRGEVVALLGPNGAGKSTTIDMLLGLARPDTGDVRLYGEAPAKAIARGAVGALMQSGGLLPDLTAEETVRLAAGLQRDPRPVAEVVERAGVAEFAKQRVGGLSGGQQQRIRFAMALVSNPELLVLDEPTTGMDVETRRAFWTSMREETAQGRTVLFATHYLEEADDYADRIVLLRAGRVIADGTSAQIKAAVSGRTIRATIPGADLAGLAGLPGVERVETRGDSVLLHCDDSDAALRALLNATAAHDIEVTSRNLEDAFIALTVAGSHA</sequence>
<keyword evidence="3" id="KW-0547">Nucleotide-binding</keyword>
<dbReference type="PROSITE" id="PS50893">
    <property type="entry name" value="ABC_TRANSPORTER_2"/>
    <property type="match status" value="1"/>
</dbReference>
<dbReference type="InterPro" id="IPR017871">
    <property type="entry name" value="ABC_transporter-like_CS"/>
</dbReference>
<comment type="caution">
    <text evidence="7">The sequence shown here is derived from an EMBL/GenBank/DDBJ whole genome shotgun (WGS) entry which is preliminary data.</text>
</comment>
<keyword evidence="2" id="KW-0813">Transport</keyword>
<evidence type="ECO:0000313" key="7">
    <source>
        <dbReference type="EMBL" id="GLL06963.1"/>
    </source>
</evidence>
<gene>
    <name evidence="7" type="ORF">GCM10017581_087130</name>
</gene>
<feature type="domain" description="ABC transporter" evidence="6">
    <location>
        <begin position="6"/>
        <end position="229"/>
    </location>
</feature>
<evidence type="ECO:0000256" key="5">
    <source>
        <dbReference type="ARBA" id="ARBA00023251"/>
    </source>
</evidence>
<dbReference type="InterPro" id="IPR003439">
    <property type="entry name" value="ABC_transporter-like_ATP-bd"/>
</dbReference>
<evidence type="ECO:0000256" key="3">
    <source>
        <dbReference type="ARBA" id="ARBA00022741"/>
    </source>
</evidence>
<dbReference type="GO" id="GO:0005886">
    <property type="term" value="C:plasma membrane"/>
    <property type="evidence" value="ECO:0007669"/>
    <property type="project" value="UniProtKB-SubCell"/>
</dbReference>
<dbReference type="PANTHER" id="PTHR42711:SF17">
    <property type="entry name" value="ABC TRANSPORTER ATP-BINDING PROTEIN"/>
    <property type="match status" value="1"/>
</dbReference>
<keyword evidence="8" id="KW-1185">Reference proteome</keyword>
<dbReference type="SMART" id="SM00382">
    <property type="entry name" value="AAA"/>
    <property type="match status" value="1"/>
</dbReference>
<organism evidence="7 8">
    <name type="scientific">Dactylosporangium matsuzakiense</name>
    <dbReference type="NCBI Taxonomy" id="53360"/>
    <lineage>
        <taxon>Bacteria</taxon>
        <taxon>Bacillati</taxon>
        <taxon>Actinomycetota</taxon>
        <taxon>Actinomycetes</taxon>
        <taxon>Micromonosporales</taxon>
        <taxon>Micromonosporaceae</taxon>
        <taxon>Dactylosporangium</taxon>
    </lineage>
</organism>
<dbReference type="RefSeq" id="WP_261959376.1">
    <property type="nucleotide sequence ID" value="NZ_BAAAXA010000001.1"/>
</dbReference>
<dbReference type="AlphaFoldDB" id="A0A9W6KTH7"/>
<keyword evidence="4 7" id="KW-0067">ATP-binding</keyword>
<keyword evidence="5" id="KW-0046">Antibiotic resistance</keyword>
<dbReference type="Proteomes" id="UP001143480">
    <property type="component" value="Unassembled WGS sequence"/>
</dbReference>
<dbReference type="GO" id="GO:0046677">
    <property type="term" value="P:response to antibiotic"/>
    <property type="evidence" value="ECO:0007669"/>
    <property type="project" value="UniProtKB-KW"/>
</dbReference>
<evidence type="ECO:0000256" key="1">
    <source>
        <dbReference type="ARBA" id="ARBA00004202"/>
    </source>
</evidence>
<dbReference type="InterPro" id="IPR027417">
    <property type="entry name" value="P-loop_NTPase"/>
</dbReference>
<comment type="subcellular location">
    <subcellularLocation>
        <location evidence="1">Cell membrane</location>
        <topology evidence="1">Peripheral membrane protein</topology>
    </subcellularLocation>
</comment>
<dbReference type="SUPFAM" id="SSF52540">
    <property type="entry name" value="P-loop containing nucleoside triphosphate hydrolases"/>
    <property type="match status" value="1"/>
</dbReference>
<evidence type="ECO:0000256" key="4">
    <source>
        <dbReference type="ARBA" id="ARBA00022840"/>
    </source>
</evidence>
<reference evidence="7" key="2">
    <citation type="submission" date="2023-01" db="EMBL/GenBank/DDBJ databases">
        <authorList>
            <person name="Sun Q."/>
            <person name="Evtushenko L."/>
        </authorList>
    </citation>
    <scope>NUCLEOTIDE SEQUENCE</scope>
    <source>
        <strain evidence="7">VKM Ac-1321</strain>
    </source>
</reference>
<evidence type="ECO:0000259" key="6">
    <source>
        <dbReference type="PROSITE" id="PS50893"/>
    </source>
</evidence>
<dbReference type="GO" id="GO:0005524">
    <property type="term" value="F:ATP binding"/>
    <property type="evidence" value="ECO:0007669"/>
    <property type="project" value="UniProtKB-KW"/>
</dbReference>
<reference evidence="7" key="1">
    <citation type="journal article" date="2014" name="Int. J. Syst. Evol. Microbiol.">
        <title>Complete genome sequence of Corynebacterium casei LMG S-19264T (=DSM 44701T), isolated from a smear-ripened cheese.</title>
        <authorList>
            <consortium name="US DOE Joint Genome Institute (JGI-PGF)"/>
            <person name="Walter F."/>
            <person name="Albersmeier A."/>
            <person name="Kalinowski J."/>
            <person name="Ruckert C."/>
        </authorList>
    </citation>
    <scope>NUCLEOTIDE SEQUENCE</scope>
    <source>
        <strain evidence="7">VKM Ac-1321</strain>
    </source>
</reference>
<dbReference type="InterPro" id="IPR050763">
    <property type="entry name" value="ABC_transporter_ATP-binding"/>
</dbReference>
<evidence type="ECO:0000313" key="8">
    <source>
        <dbReference type="Proteomes" id="UP001143480"/>
    </source>
</evidence>
<name>A0A9W6KTH7_9ACTN</name>
<dbReference type="CDD" id="cd03230">
    <property type="entry name" value="ABC_DR_subfamily_A"/>
    <property type="match status" value="1"/>
</dbReference>
<dbReference type="PROSITE" id="PS00211">
    <property type="entry name" value="ABC_TRANSPORTER_1"/>
    <property type="match status" value="1"/>
</dbReference>
<dbReference type="GO" id="GO:0016887">
    <property type="term" value="F:ATP hydrolysis activity"/>
    <property type="evidence" value="ECO:0007669"/>
    <property type="project" value="InterPro"/>
</dbReference>
<dbReference type="Pfam" id="PF00005">
    <property type="entry name" value="ABC_tran"/>
    <property type="match status" value="1"/>
</dbReference>
<dbReference type="EMBL" id="BSFP01000082">
    <property type="protein sequence ID" value="GLL06963.1"/>
    <property type="molecule type" value="Genomic_DNA"/>
</dbReference>
<protein>
    <submittedName>
        <fullName evidence="7">ABC transporter ATP-binding protein</fullName>
    </submittedName>
</protein>
<dbReference type="Gene3D" id="3.40.50.300">
    <property type="entry name" value="P-loop containing nucleotide triphosphate hydrolases"/>
    <property type="match status" value="1"/>
</dbReference>
<dbReference type="PANTHER" id="PTHR42711">
    <property type="entry name" value="ABC TRANSPORTER ATP-BINDING PROTEIN"/>
    <property type="match status" value="1"/>
</dbReference>
<accession>A0A9W6KTH7</accession>
<evidence type="ECO:0000256" key="2">
    <source>
        <dbReference type="ARBA" id="ARBA00022448"/>
    </source>
</evidence>
<dbReference type="InterPro" id="IPR003593">
    <property type="entry name" value="AAA+_ATPase"/>
</dbReference>
<proteinExistence type="predicted"/>